<comment type="caution">
    <text evidence="1">The sequence shown here is derived from an EMBL/GenBank/DDBJ whole genome shotgun (WGS) entry which is preliminary data.</text>
</comment>
<accession>A0A811UH78</accession>
<reference evidence="1" key="1">
    <citation type="submission" date="2020-11" db="EMBL/GenBank/DDBJ databases">
        <authorList>
            <person name="Whitehead M."/>
        </authorList>
    </citation>
    <scope>NUCLEOTIDE SEQUENCE</scope>
    <source>
        <strain evidence="1">EGII</strain>
    </source>
</reference>
<dbReference type="Proteomes" id="UP000606786">
    <property type="component" value="Unassembled WGS sequence"/>
</dbReference>
<dbReference type="AlphaFoldDB" id="A0A811UH78"/>
<organism evidence="1 2">
    <name type="scientific">Ceratitis capitata</name>
    <name type="common">Mediterranean fruit fly</name>
    <name type="synonym">Tephritis capitata</name>
    <dbReference type="NCBI Taxonomy" id="7213"/>
    <lineage>
        <taxon>Eukaryota</taxon>
        <taxon>Metazoa</taxon>
        <taxon>Ecdysozoa</taxon>
        <taxon>Arthropoda</taxon>
        <taxon>Hexapoda</taxon>
        <taxon>Insecta</taxon>
        <taxon>Pterygota</taxon>
        <taxon>Neoptera</taxon>
        <taxon>Endopterygota</taxon>
        <taxon>Diptera</taxon>
        <taxon>Brachycera</taxon>
        <taxon>Muscomorpha</taxon>
        <taxon>Tephritoidea</taxon>
        <taxon>Tephritidae</taxon>
        <taxon>Ceratitis</taxon>
        <taxon>Ceratitis</taxon>
    </lineage>
</organism>
<keyword evidence="2" id="KW-1185">Reference proteome</keyword>
<evidence type="ECO:0000313" key="2">
    <source>
        <dbReference type="Proteomes" id="UP000606786"/>
    </source>
</evidence>
<evidence type="ECO:0000313" key="1">
    <source>
        <dbReference type="EMBL" id="CAD6998131.1"/>
    </source>
</evidence>
<name>A0A811UH78_CERCA</name>
<proteinExistence type="predicted"/>
<sequence>MLYIAAAAAIQCDVVVTKPAKSMQLKLQGEEGDRCKVKKNDFAAGSRRETERRCSWVTQQP</sequence>
<dbReference type="EMBL" id="CAJHJT010000012">
    <property type="protein sequence ID" value="CAD6998131.1"/>
    <property type="molecule type" value="Genomic_DNA"/>
</dbReference>
<protein>
    <submittedName>
        <fullName evidence="1">(Mediterranean fruit fly) hypothetical protein</fullName>
    </submittedName>
</protein>
<gene>
    <name evidence="1" type="ORF">CCAP1982_LOCUS6742</name>
</gene>